<evidence type="ECO:0000256" key="12">
    <source>
        <dbReference type="ARBA" id="ARBA00038489"/>
    </source>
</evidence>
<keyword evidence="19" id="KW-1185">Reference proteome</keyword>
<comment type="function">
    <text evidence="1">Thiol-specific peroxidase that catalyzes the reduction of hydrogen peroxide and organic hydroperoxides to water and alcohols, respectively. Plays a role in cell protection against oxidative stress by detoxifying peroxides and as sensor of hydrogen peroxide-mediated signaling events.</text>
</comment>
<dbReference type="CDD" id="cd03017">
    <property type="entry name" value="PRX_BCP"/>
    <property type="match status" value="1"/>
</dbReference>
<dbReference type="InterPro" id="IPR013766">
    <property type="entry name" value="Thioredoxin_domain"/>
</dbReference>
<dbReference type="Gene3D" id="3.40.30.10">
    <property type="entry name" value="Glutaredoxin"/>
    <property type="match status" value="1"/>
</dbReference>
<comment type="subunit">
    <text evidence="2">Monomer.</text>
</comment>
<evidence type="ECO:0000256" key="1">
    <source>
        <dbReference type="ARBA" id="ARBA00003330"/>
    </source>
</evidence>
<dbReference type="EC" id="1.11.1.24" evidence="3"/>
<evidence type="ECO:0000256" key="11">
    <source>
        <dbReference type="ARBA" id="ARBA00032824"/>
    </source>
</evidence>
<dbReference type="Proteomes" id="UP000198521">
    <property type="component" value="Unassembled WGS sequence"/>
</dbReference>
<comment type="similarity">
    <text evidence="12">Belongs to the peroxiredoxin family. BCP/PrxQ subfamily.</text>
</comment>
<dbReference type="InterPro" id="IPR036249">
    <property type="entry name" value="Thioredoxin-like_sf"/>
</dbReference>
<dbReference type="FunFam" id="3.40.30.10:FF:000122">
    <property type="entry name" value="Peroxiredoxin Q chloroplastic"/>
    <property type="match status" value="1"/>
</dbReference>
<comment type="catalytic activity">
    <reaction evidence="14">
        <text>a hydroperoxide + [thioredoxin]-dithiol = an alcohol + [thioredoxin]-disulfide + H2O</text>
        <dbReference type="Rhea" id="RHEA:62620"/>
        <dbReference type="Rhea" id="RHEA-COMP:10698"/>
        <dbReference type="Rhea" id="RHEA-COMP:10700"/>
        <dbReference type="ChEBI" id="CHEBI:15377"/>
        <dbReference type="ChEBI" id="CHEBI:29950"/>
        <dbReference type="ChEBI" id="CHEBI:30879"/>
        <dbReference type="ChEBI" id="CHEBI:35924"/>
        <dbReference type="ChEBI" id="CHEBI:50058"/>
        <dbReference type="EC" id="1.11.1.24"/>
    </reaction>
</comment>
<feature type="active site" description="Cysteine sulfenic acid (-SOH) intermediate; for peroxidase activity" evidence="16">
    <location>
        <position position="46"/>
    </location>
</feature>
<dbReference type="GO" id="GO:0045454">
    <property type="term" value="P:cell redox homeostasis"/>
    <property type="evidence" value="ECO:0007669"/>
    <property type="project" value="TreeGrafter"/>
</dbReference>
<evidence type="ECO:0000256" key="2">
    <source>
        <dbReference type="ARBA" id="ARBA00011245"/>
    </source>
</evidence>
<dbReference type="OrthoDB" id="9812811at2"/>
<dbReference type="PANTHER" id="PTHR42801:SF4">
    <property type="entry name" value="AHPC_TSA FAMILY PROTEIN"/>
    <property type="match status" value="1"/>
</dbReference>
<evidence type="ECO:0000313" key="19">
    <source>
        <dbReference type="Proteomes" id="UP000198521"/>
    </source>
</evidence>
<dbReference type="SUPFAM" id="SSF52833">
    <property type="entry name" value="Thioredoxin-like"/>
    <property type="match status" value="1"/>
</dbReference>
<keyword evidence="9" id="KW-1015">Disulfide bond</keyword>
<keyword evidence="10" id="KW-0676">Redox-active center</keyword>
<keyword evidence="8" id="KW-0793">Thylakoid</keyword>
<proteinExistence type="inferred from homology"/>
<protein>
    <recommendedName>
        <fullName evidence="3">thioredoxin-dependent peroxiredoxin</fullName>
        <ecNumber evidence="3">1.11.1.24</ecNumber>
    </recommendedName>
    <alternativeName>
        <fullName evidence="11">Thioredoxin peroxidase</fullName>
    </alternativeName>
    <alternativeName>
        <fullName evidence="13">Thioredoxin-dependent peroxiredoxin Bcp</fullName>
    </alternativeName>
</protein>
<reference evidence="19" key="1">
    <citation type="submission" date="2016-10" db="EMBL/GenBank/DDBJ databases">
        <authorList>
            <person name="Varghese N."/>
            <person name="Submissions S."/>
        </authorList>
    </citation>
    <scope>NUCLEOTIDE SEQUENCE [LARGE SCALE GENOMIC DNA]</scope>
    <source>
        <strain evidence="19">DSM 25232 / NCIMB 14723 / 92V</strain>
    </source>
</reference>
<comment type="subcellular location">
    <subcellularLocation>
        <location evidence="15">Thylakoid</location>
    </subcellularLocation>
</comment>
<sequence length="153" mass="17264">MALEIGGKIPQFTAIKDDGNDFHSVDYVGKIPLVIYFYPKNFTPGCIKEACDFRDSYEDFKKEGVEVIGISSDNVKSHERFKNKYSLPFIFLSDSNGSLRKLFGVKSGLFGVLPGRETYVIDKEGVIRLKFNSVNASKHLKQAIKTVKEIMNE</sequence>
<evidence type="ECO:0000256" key="5">
    <source>
        <dbReference type="ARBA" id="ARBA00022862"/>
    </source>
</evidence>
<evidence type="ECO:0000256" key="6">
    <source>
        <dbReference type="ARBA" id="ARBA00022946"/>
    </source>
</evidence>
<name>A0A1H7PEL9_AQUAM</name>
<accession>A0A1H7PEL9</accession>
<dbReference type="Pfam" id="PF00578">
    <property type="entry name" value="AhpC-TSA"/>
    <property type="match status" value="1"/>
</dbReference>
<dbReference type="PIRSF" id="PIRSF000239">
    <property type="entry name" value="AHPC"/>
    <property type="match status" value="1"/>
</dbReference>
<evidence type="ECO:0000256" key="9">
    <source>
        <dbReference type="ARBA" id="ARBA00023157"/>
    </source>
</evidence>
<evidence type="ECO:0000256" key="8">
    <source>
        <dbReference type="ARBA" id="ARBA00023078"/>
    </source>
</evidence>
<dbReference type="PROSITE" id="PS51352">
    <property type="entry name" value="THIOREDOXIN_2"/>
    <property type="match status" value="1"/>
</dbReference>
<evidence type="ECO:0000256" key="15">
    <source>
        <dbReference type="ARBA" id="ARBA00060385"/>
    </source>
</evidence>
<dbReference type="EMBL" id="FOAB01000004">
    <property type="protein sequence ID" value="SEL33715.1"/>
    <property type="molecule type" value="Genomic_DNA"/>
</dbReference>
<evidence type="ECO:0000256" key="13">
    <source>
        <dbReference type="ARBA" id="ARBA00042639"/>
    </source>
</evidence>
<dbReference type="GO" id="GO:0008379">
    <property type="term" value="F:thioredoxin peroxidase activity"/>
    <property type="evidence" value="ECO:0007669"/>
    <property type="project" value="TreeGrafter"/>
</dbReference>
<dbReference type="GO" id="GO:0009579">
    <property type="term" value="C:thylakoid"/>
    <property type="evidence" value="ECO:0007669"/>
    <property type="project" value="UniProtKB-SubCell"/>
</dbReference>
<dbReference type="GO" id="GO:0034599">
    <property type="term" value="P:cellular response to oxidative stress"/>
    <property type="evidence" value="ECO:0007669"/>
    <property type="project" value="TreeGrafter"/>
</dbReference>
<keyword evidence="6" id="KW-0809">Transit peptide</keyword>
<evidence type="ECO:0000313" key="18">
    <source>
        <dbReference type="EMBL" id="SEL33715.1"/>
    </source>
</evidence>
<evidence type="ECO:0000259" key="17">
    <source>
        <dbReference type="PROSITE" id="PS51352"/>
    </source>
</evidence>
<dbReference type="RefSeq" id="WP_091408207.1">
    <property type="nucleotide sequence ID" value="NZ_FOAB01000004.1"/>
</dbReference>
<dbReference type="InterPro" id="IPR000866">
    <property type="entry name" value="AhpC/TSA"/>
</dbReference>
<feature type="domain" description="Thioredoxin" evidence="17">
    <location>
        <begin position="3"/>
        <end position="152"/>
    </location>
</feature>
<gene>
    <name evidence="18" type="ORF">SAMN04487910_2175</name>
</gene>
<keyword evidence="4" id="KW-0575">Peroxidase</keyword>
<keyword evidence="7" id="KW-0560">Oxidoreductase</keyword>
<organism evidence="18 19">
    <name type="scientific">Aquimarina amphilecti</name>
    <dbReference type="NCBI Taxonomy" id="1038014"/>
    <lineage>
        <taxon>Bacteria</taxon>
        <taxon>Pseudomonadati</taxon>
        <taxon>Bacteroidota</taxon>
        <taxon>Flavobacteriia</taxon>
        <taxon>Flavobacteriales</taxon>
        <taxon>Flavobacteriaceae</taxon>
        <taxon>Aquimarina</taxon>
    </lineage>
</organism>
<dbReference type="STRING" id="1038014.SAMN04487910_2175"/>
<evidence type="ECO:0000256" key="16">
    <source>
        <dbReference type="PIRSR" id="PIRSR000239-1"/>
    </source>
</evidence>
<evidence type="ECO:0000256" key="7">
    <source>
        <dbReference type="ARBA" id="ARBA00023002"/>
    </source>
</evidence>
<evidence type="ECO:0000256" key="4">
    <source>
        <dbReference type="ARBA" id="ARBA00022559"/>
    </source>
</evidence>
<keyword evidence="5" id="KW-0049">Antioxidant</keyword>
<evidence type="ECO:0000256" key="10">
    <source>
        <dbReference type="ARBA" id="ARBA00023284"/>
    </source>
</evidence>
<evidence type="ECO:0000256" key="14">
    <source>
        <dbReference type="ARBA" id="ARBA00049091"/>
    </source>
</evidence>
<dbReference type="InterPro" id="IPR024706">
    <property type="entry name" value="Peroxiredoxin_AhpC-typ"/>
</dbReference>
<evidence type="ECO:0000256" key="3">
    <source>
        <dbReference type="ARBA" id="ARBA00013017"/>
    </source>
</evidence>
<dbReference type="GO" id="GO:0005737">
    <property type="term" value="C:cytoplasm"/>
    <property type="evidence" value="ECO:0007669"/>
    <property type="project" value="TreeGrafter"/>
</dbReference>
<dbReference type="InterPro" id="IPR050924">
    <property type="entry name" value="Peroxiredoxin_BCP/PrxQ"/>
</dbReference>
<dbReference type="PANTHER" id="PTHR42801">
    <property type="entry name" value="THIOREDOXIN-DEPENDENT PEROXIDE REDUCTASE"/>
    <property type="match status" value="1"/>
</dbReference>
<dbReference type="AlphaFoldDB" id="A0A1H7PEL9"/>